<dbReference type="Proteomes" id="UP001160519">
    <property type="component" value="Unassembled WGS sequence"/>
</dbReference>
<protein>
    <submittedName>
        <fullName evidence="1">Uncharacterized protein</fullName>
    </submittedName>
</protein>
<dbReference type="SUPFAM" id="SSF53756">
    <property type="entry name" value="UDP-Glycosyltransferase/glycogen phosphorylase"/>
    <property type="match status" value="1"/>
</dbReference>
<evidence type="ECO:0000313" key="2">
    <source>
        <dbReference type="Proteomes" id="UP001160519"/>
    </source>
</evidence>
<dbReference type="InterPro" id="IPR050426">
    <property type="entry name" value="Glycosyltransferase_28"/>
</dbReference>
<dbReference type="AlphaFoldDB" id="A0AA43TR00"/>
<dbReference type="PANTHER" id="PTHR48050">
    <property type="entry name" value="STEROL 3-BETA-GLUCOSYLTRANSFERASE"/>
    <property type="match status" value="1"/>
</dbReference>
<organism evidence="1 2">
    <name type="scientific">Candidatus Methylobacter titanis</name>
    <dbReference type="NCBI Taxonomy" id="3053457"/>
    <lineage>
        <taxon>Bacteria</taxon>
        <taxon>Pseudomonadati</taxon>
        <taxon>Pseudomonadota</taxon>
        <taxon>Gammaproteobacteria</taxon>
        <taxon>Methylococcales</taxon>
        <taxon>Methylococcaceae</taxon>
        <taxon>Methylobacter</taxon>
    </lineage>
</organism>
<gene>
    <name evidence="1" type="ORF">PSU93_14875</name>
</gene>
<dbReference type="PANTHER" id="PTHR48050:SF13">
    <property type="entry name" value="STEROL 3-BETA-GLUCOSYLTRANSFERASE UGT80A2"/>
    <property type="match status" value="1"/>
</dbReference>
<name>A0AA43TR00_9GAMM</name>
<evidence type="ECO:0000313" key="1">
    <source>
        <dbReference type="EMBL" id="MDI1232420.1"/>
    </source>
</evidence>
<proteinExistence type="predicted"/>
<dbReference type="EMBL" id="JAQSDF010000084">
    <property type="protein sequence ID" value="MDI1232420.1"/>
    <property type="molecule type" value="Genomic_DNA"/>
</dbReference>
<accession>A0AA43TR00</accession>
<reference evidence="1" key="1">
    <citation type="submission" date="2023-01" db="EMBL/GenBank/DDBJ databases">
        <title>Biogeochemical cycle of methane in antarctic sediments.</title>
        <authorList>
            <person name="Roldan D.M."/>
            <person name="Menes R.J."/>
        </authorList>
    </citation>
    <scope>NUCLEOTIDE SEQUENCE [LARGE SCALE GENOMIC DNA]</scope>
    <source>
        <strain evidence="1">K-2018 MAG008</strain>
    </source>
</reference>
<sequence length="72" mass="7852">MDEQLFWARQLQSLGLAGNPLPAKKVTAAALAKGIRTVLDSKTIRDNAKQASQLMQANDGIARAVQLLEMQF</sequence>
<keyword evidence="2" id="KW-1185">Reference proteome</keyword>
<comment type="caution">
    <text evidence="1">The sequence shown here is derived from an EMBL/GenBank/DDBJ whole genome shotgun (WGS) entry which is preliminary data.</text>
</comment>
<dbReference type="Gene3D" id="3.40.50.2000">
    <property type="entry name" value="Glycogen Phosphorylase B"/>
    <property type="match status" value="1"/>
</dbReference>